<keyword evidence="3" id="KW-1185">Reference proteome</keyword>
<name>A0AAN9MZM4_CANGL</name>
<protein>
    <submittedName>
        <fullName evidence="2">Uncharacterized protein</fullName>
    </submittedName>
</protein>
<accession>A0AAN9MZM4</accession>
<feature type="region of interest" description="Disordered" evidence="1">
    <location>
        <begin position="183"/>
        <end position="208"/>
    </location>
</feature>
<comment type="caution">
    <text evidence="2">The sequence shown here is derived from an EMBL/GenBank/DDBJ whole genome shotgun (WGS) entry which is preliminary data.</text>
</comment>
<evidence type="ECO:0000256" key="1">
    <source>
        <dbReference type="SAM" id="MobiDB-lite"/>
    </source>
</evidence>
<gene>
    <name evidence="2" type="ORF">VNO77_03401</name>
</gene>
<proteinExistence type="predicted"/>
<sequence>MIGFLAGIRQSSRSAARRSLREWSDVDSLAPLFLDARSSDHRLVGLHPVWGPVEHTPCEAASATRRCGGCLEPKDEEGAWNLKMRRCLEPRDAEDACTLEMMRSHIIGSCNNWFGFGFLDALEWKKYHTEVMDFVQMAEGNATRRDAKDANVFHHLDAAFQPSILPLEIALGQASATLQLEPADSRPVVDNQANLKSNPDSRPVVDNQANLKSNPAMSFYLN</sequence>
<dbReference type="Proteomes" id="UP001367508">
    <property type="component" value="Unassembled WGS sequence"/>
</dbReference>
<reference evidence="2 3" key="1">
    <citation type="submission" date="2024-01" db="EMBL/GenBank/DDBJ databases">
        <title>The genomes of 5 underutilized Papilionoideae crops provide insights into root nodulation and disease resistanc.</title>
        <authorList>
            <person name="Jiang F."/>
        </authorList>
    </citation>
    <scope>NUCLEOTIDE SEQUENCE [LARGE SCALE GENOMIC DNA]</scope>
    <source>
        <strain evidence="2">LVBAO_FW01</strain>
        <tissue evidence="2">Leaves</tissue>
    </source>
</reference>
<feature type="compositionally biased region" description="Polar residues" evidence="1">
    <location>
        <begin position="191"/>
        <end position="200"/>
    </location>
</feature>
<evidence type="ECO:0000313" key="2">
    <source>
        <dbReference type="EMBL" id="KAK7361348.1"/>
    </source>
</evidence>
<organism evidence="2 3">
    <name type="scientific">Canavalia gladiata</name>
    <name type="common">Sword bean</name>
    <name type="synonym">Dolichos gladiatus</name>
    <dbReference type="NCBI Taxonomy" id="3824"/>
    <lineage>
        <taxon>Eukaryota</taxon>
        <taxon>Viridiplantae</taxon>
        <taxon>Streptophyta</taxon>
        <taxon>Embryophyta</taxon>
        <taxon>Tracheophyta</taxon>
        <taxon>Spermatophyta</taxon>
        <taxon>Magnoliopsida</taxon>
        <taxon>eudicotyledons</taxon>
        <taxon>Gunneridae</taxon>
        <taxon>Pentapetalae</taxon>
        <taxon>rosids</taxon>
        <taxon>fabids</taxon>
        <taxon>Fabales</taxon>
        <taxon>Fabaceae</taxon>
        <taxon>Papilionoideae</taxon>
        <taxon>50 kb inversion clade</taxon>
        <taxon>NPAAA clade</taxon>
        <taxon>indigoferoid/millettioid clade</taxon>
        <taxon>Phaseoleae</taxon>
        <taxon>Canavalia</taxon>
    </lineage>
</organism>
<evidence type="ECO:0000313" key="3">
    <source>
        <dbReference type="Proteomes" id="UP001367508"/>
    </source>
</evidence>
<dbReference type="EMBL" id="JAYMYQ010000001">
    <property type="protein sequence ID" value="KAK7361348.1"/>
    <property type="molecule type" value="Genomic_DNA"/>
</dbReference>
<dbReference type="AlphaFoldDB" id="A0AAN9MZM4"/>